<dbReference type="CDD" id="cd00886">
    <property type="entry name" value="MogA_MoaB"/>
    <property type="match status" value="1"/>
</dbReference>
<dbReference type="SUPFAM" id="SSF53218">
    <property type="entry name" value="Molybdenum cofactor biosynthesis proteins"/>
    <property type="match status" value="1"/>
</dbReference>
<reference evidence="4 5" key="1">
    <citation type="submission" date="2016-10" db="EMBL/GenBank/DDBJ databases">
        <authorList>
            <person name="de Groot N.N."/>
        </authorList>
    </citation>
    <scope>NUCLEOTIDE SEQUENCE [LARGE SCALE GENOMIC DNA]</scope>
    <source>
        <strain evidence="4 5">DSM 16859</strain>
    </source>
</reference>
<dbReference type="Gene3D" id="3.40.980.10">
    <property type="entry name" value="MoaB/Mog-like domain"/>
    <property type="match status" value="1"/>
</dbReference>
<dbReference type="EMBL" id="FOGZ01000035">
    <property type="protein sequence ID" value="SES03292.1"/>
    <property type="molecule type" value="Genomic_DNA"/>
</dbReference>
<sequence>MPDSNPNPTRPARQRAAVVTVSDRCSSGEARDLSGPLAAQLLGALGLDVSPVIVVPDGVRPVRSAIEDAVAAGHRLVLTTGGTGVSPRDLTPEATESLLEMHLDGLAEAIRRRGAEHVPTALLSRGLVGVMGRGAGASVVVNAPGSPGGVRDAVAVIGPMLEHLFAQLAGADHPSGH</sequence>
<evidence type="ECO:0000313" key="4">
    <source>
        <dbReference type="EMBL" id="SES03292.1"/>
    </source>
</evidence>
<feature type="domain" description="MoaB/Mog" evidence="3">
    <location>
        <begin position="17"/>
        <end position="164"/>
    </location>
</feature>
<dbReference type="PANTHER" id="PTHR43764">
    <property type="entry name" value="MOLYBDENUM COFACTOR BIOSYNTHESIS"/>
    <property type="match status" value="1"/>
</dbReference>
<proteinExistence type="predicted"/>
<dbReference type="GO" id="GO:0006777">
    <property type="term" value="P:Mo-molybdopterin cofactor biosynthetic process"/>
    <property type="evidence" value="ECO:0007669"/>
    <property type="project" value="UniProtKB-KW"/>
</dbReference>
<gene>
    <name evidence="4" type="ORF">SAMN05443377_1357</name>
</gene>
<dbReference type="UniPathway" id="UPA00344"/>
<dbReference type="AlphaFoldDB" id="A0A1H9U1Y6"/>
<keyword evidence="2" id="KW-0501">Molybdenum cofactor biosynthesis</keyword>
<dbReference type="STRING" id="64702.SAMN05443377_1357"/>
<organism evidence="4 5">
    <name type="scientific">Propionibacterium cyclohexanicum</name>
    <dbReference type="NCBI Taxonomy" id="64702"/>
    <lineage>
        <taxon>Bacteria</taxon>
        <taxon>Bacillati</taxon>
        <taxon>Actinomycetota</taxon>
        <taxon>Actinomycetes</taxon>
        <taxon>Propionibacteriales</taxon>
        <taxon>Propionibacteriaceae</taxon>
        <taxon>Propionibacterium</taxon>
    </lineage>
</organism>
<dbReference type="InterPro" id="IPR001453">
    <property type="entry name" value="MoaB/Mog_dom"/>
</dbReference>
<name>A0A1H9U1Y6_9ACTN</name>
<dbReference type="Proteomes" id="UP000198815">
    <property type="component" value="Unassembled WGS sequence"/>
</dbReference>
<evidence type="ECO:0000256" key="2">
    <source>
        <dbReference type="ARBA" id="ARBA00023150"/>
    </source>
</evidence>
<dbReference type="Pfam" id="PF00994">
    <property type="entry name" value="MoCF_biosynth"/>
    <property type="match status" value="1"/>
</dbReference>
<protein>
    <submittedName>
        <fullName evidence="4">Molybdenum cofactor synthesis domain-containing protein</fullName>
    </submittedName>
</protein>
<evidence type="ECO:0000259" key="3">
    <source>
        <dbReference type="SMART" id="SM00852"/>
    </source>
</evidence>
<dbReference type="NCBIfam" id="TIGR00177">
    <property type="entry name" value="molyb_syn"/>
    <property type="match status" value="1"/>
</dbReference>
<dbReference type="PROSITE" id="PS01078">
    <property type="entry name" value="MOCF_BIOSYNTHESIS_1"/>
    <property type="match status" value="1"/>
</dbReference>
<dbReference type="PANTHER" id="PTHR43764:SF1">
    <property type="entry name" value="MOLYBDOPTERIN MOLYBDOTRANSFERASE"/>
    <property type="match status" value="1"/>
</dbReference>
<dbReference type="RefSeq" id="WP_091971382.1">
    <property type="nucleotide sequence ID" value="NZ_FOGZ01000035.1"/>
</dbReference>
<dbReference type="InterPro" id="IPR036425">
    <property type="entry name" value="MoaB/Mog-like_dom_sf"/>
</dbReference>
<dbReference type="SMART" id="SM00852">
    <property type="entry name" value="MoCF_biosynth"/>
    <property type="match status" value="1"/>
</dbReference>
<evidence type="ECO:0000256" key="1">
    <source>
        <dbReference type="ARBA" id="ARBA00005046"/>
    </source>
</evidence>
<accession>A0A1H9U1Y6</accession>
<dbReference type="InterPro" id="IPR008284">
    <property type="entry name" value="MoCF_biosynth_CS"/>
</dbReference>
<dbReference type="InterPro" id="IPR051920">
    <property type="entry name" value="MPT_Adenylyltrnsfr/MoaC-Rel"/>
</dbReference>
<keyword evidence="5" id="KW-1185">Reference proteome</keyword>
<evidence type="ECO:0000313" key="5">
    <source>
        <dbReference type="Proteomes" id="UP000198815"/>
    </source>
</evidence>
<dbReference type="OrthoDB" id="9794429at2"/>
<comment type="pathway">
    <text evidence="1">Cofactor biosynthesis; molybdopterin biosynthesis.</text>
</comment>